<feature type="non-terminal residue" evidence="4">
    <location>
        <position position="1553"/>
    </location>
</feature>
<dbReference type="EMBL" id="CAMXCT010003254">
    <property type="protein sequence ID" value="CAI4003361.1"/>
    <property type="molecule type" value="Genomic_DNA"/>
</dbReference>
<reference evidence="4" key="1">
    <citation type="submission" date="2022-10" db="EMBL/GenBank/DDBJ databases">
        <authorList>
            <person name="Chen Y."/>
            <person name="Dougan E. K."/>
            <person name="Chan C."/>
            <person name="Rhodes N."/>
            <person name="Thang M."/>
        </authorList>
    </citation>
    <scope>NUCLEOTIDE SEQUENCE</scope>
</reference>
<comment type="caution">
    <text evidence="4">The sequence shown here is derived from an EMBL/GenBank/DDBJ whole genome shotgun (WGS) entry which is preliminary data.</text>
</comment>
<keyword evidence="2 3" id="KW-0040">ANK repeat</keyword>
<feature type="repeat" description="ANK" evidence="3">
    <location>
        <begin position="283"/>
        <end position="315"/>
    </location>
</feature>
<evidence type="ECO:0000313" key="4">
    <source>
        <dbReference type="EMBL" id="CAI4003361.1"/>
    </source>
</evidence>
<evidence type="ECO:0000313" key="5">
    <source>
        <dbReference type="EMBL" id="CAL4790673.1"/>
    </source>
</evidence>
<dbReference type="OrthoDB" id="411272at2759"/>
<dbReference type="SMART" id="SM00248">
    <property type="entry name" value="ANK"/>
    <property type="match status" value="10"/>
</dbReference>
<dbReference type="Proteomes" id="UP001152797">
    <property type="component" value="Unassembled WGS sequence"/>
</dbReference>
<protein>
    <submittedName>
        <fullName evidence="5">Ankyrin-1 (ANK-1) (Ankyrin-R) (Erythrocyte ankyrin)</fullName>
    </submittedName>
</protein>
<evidence type="ECO:0000256" key="3">
    <source>
        <dbReference type="PROSITE-ProRule" id="PRU00023"/>
    </source>
</evidence>
<dbReference type="InterPro" id="IPR013320">
    <property type="entry name" value="ConA-like_dom_sf"/>
</dbReference>
<dbReference type="PANTHER" id="PTHR24126:SF14">
    <property type="entry name" value="ANK_REP_REGION DOMAIN-CONTAINING PROTEIN"/>
    <property type="match status" value="1"/>
</dbReference>
<feature type="repeat" description="ANK" evidence="3">
    <location>
        <begin position="316"/>
        <end position="348"/>
    </location>
</feature>
<evidence type="ECO:0000313" key="6">
    <source>
        <dbReference type="Proteomes" id="UP001152797"/>
    </source>
</evidence>
<dbReference type="SUPFAM" id="SSF48403">
    <property type="entry name" value="Ankyrin repeat"/>
    <property type="match status" value="3"/>
</dbReference>
<dbReference type="InterPro" id="IPR002110">
    <property type="entry name" value="Ankyrin_rpt"/>
</dbReference>
<dbReference type="PROSITE" id="PS50297">
    <property type="entry name" value="ANK_REP_REGION"/>
    <property type="match status" value="1"/>
</dbReference>
<feature type="non-terminal residue" evidence="4">
    <location>
        <position position="1"/>
    </location>
</feature>
<dbReference type="SUPFAM" id="SSF49899">
    <property type="entry name" value="Concanavalin A-like lectins/glucanases"/>
    <property type="match status" value="1"/>
</dbReference>
<dbReference type="InterPro" id="IPR036770">
    <property type="entry name" value="Ankyrin_rpt-contain_sf"/>
</dbReference>
<keyword evidence="6" id="KW-1185">Reference proteome</keyword>
<proteinExistence type="predicted"/>
<dbReference type="PANTHER" id="PTHR24126">
    <property type="entry name" value="ANKYRIN REPEAT, PH AND SEC7 DOMAIN CONTAINING PROTEIN SECG-RELATED"/>
    <property type="match status" value="1"/>
</dbReference>
<evidence type="ECO:0000256" key="1">
    <source>
        <dbReference type="ARBA" id="ARBA00022737"/>
    </source>
</evidence>
<name>A0A9P1D7D9_9DINO</name>
<dbReference type="Pfam" id="PF12796">
    <property type="entry name" value="Ank_2"/>
    <property type="match status" value="1"/>
</dbReference>
<keyword evidence="1" id="KW-0677">Repeat</keyword>
<sequence>LLIDEALKGERQQEGRRGTLIRQTLASYCRPCVRVRTLSKALVDLSIKEEGIAAEPSNTTLLHVASKHGLIDVCSELVRRGCIFKYAEDVGNQSPLDVAMNDQVHESLIVPTFISICKSITSRSEIVGPQESIQTRIANADERALGFLRKLKSQNKTLWRILRLTNPHEDNYGIIDYAAMFGLRGFLKDIIDRIAVEIEDDQPVSFRAELIGTALPRYSNSKKLIDDIRNLFAENVDSDVWKKAKLKTLLAELDGIEEEEAVAVVKLLLEDDPDKLVKLRDPVDNTALHLAANRNNDKVVQLLCDKKAHPEVMNMHQERPLHLAARTHSYETVKYLLDLGALPHFCNSSKETPLHLLTKNLTHHLSRQPSEVDFCKVMQILIDRLHGDRDHLYLIEKDSNAKTALDYLIQTDHEMACDPIVYLVQKLPDSMRNAVILDYLHTLTVSKTSCSHKIIEALFSGVDAAEVPKLLASRHPTDHFTPLQRSAWKGHADTTRVILDLLGSVASKQSKEHLRKALQPGAKASEGTRRSSVDDYQFAELSYDEGERRRILDEQLYTLSPLRLAAKQNHVEAAKELARRWLEVVPDENGIKAIMDRDFKPELDGDKTATLNEEVQRVIKLGDQSLLAAVKAGDKRVVEDILTQNRGLAESCKDAKGNSPLHYAFYLNPSDQIEMCKLLLANNCSLAANHEGKTPLLVLCERRAQMMWKAEDSSYKIDYDPNDPIQRVRNFDERSLIVLEELQYENQHDEPDELGKDMLAVDIELTEKILTSALERKHDNSLEDMLAAKSGGKTVFDILCHGLENAAFHEWTHVLNKFLRLAWLKPLKSQGGDFKIPCKLNMTLLALAVLVQSHEVGHFLDSGDPLEVIWGEDTPFYYALHLRRIDLVEKMLARLKRTEKLHRLVEILNSHDFTNHLVFWRQDIVEMIVETLPGPHLVQFLRHSNNLDKCFKVASPRIFDALRITLGSEALNNVPQSVEWRFGTKAWTLVHILASIGDLANLEELCKLLESTLLNEVLNAKDKDGNSPLHHVMAFIGCIHVRHTSVQSCQGRFFPQKASDEDGNLYYKKFGTVLGLHKATNVYIRLKHDFGQPSWVFESDDWSSARFDERYFQTCLEVKKDEIPMNKLSWKALRMNDVLDGLDDWKRNTDKAPPVARLLIEARADITSQNRRGRTPLQECLLKPALKRFQAEIADLSVVLMGELDLTRCGENGSNLHRFGSKPLNVALEHGWHLPLVRRVQTVARLAVSLGSELGAEQVDIKGLSGLTEPGFSSCLSTCLLEESECMLKNISCNNLPDLAKIWLVPEPLDETKPLYSCRIHRLTEQEPCTIEVDFMDIVENTSPCLKSAVGSVDVSIGLYRNPFLAEMEQGGVPQFFLNGVRGECQGPSTCLQVMQISPFRAVGLPGGLEGSGKFYYEVEMSSIEPIWWGMVGWATESFSRYKEGNFMGFAFHEDGWTEDPEDCEAPYFDPYQSTTWWDGQDTVWADSDVFGLAVDIDKGEATITKNGENIVQNQSLDLMGWGPLALWMEDPVLAEGMVCAPGSGPEVERSGP</sequence>
<reference evidence="5 6" key="2">
    <citation type="submission" date="2024-05" db="EMBL/GenBank/DDBJ databases">
        <authorList>
            <person name="Chen Y."/>
            <person name="Shah S."/>
            <person name="Dougan E. K."/>
            <person name="Thang M."/>
            <person name="Chan C."/>
        </authorList>
    </citation>
    <scope>NUCLEOTIDE SEQUENCE [LARGE SCALE GENOMIC DNA]</scope>
</reference>
<dbReference type="CDD" id="cd11709">
    <property type="entry name" value="SPRY"/>
    <property type="match status" value="1"/>
</dbReference>
<dbReference type="Gene3D" id="2.60.120.920">
    <property type="match status" value="1"/>
</dbReference>
<organism evidence="4">
    <name type="scientific">Cladocopium goreaui</name>
    <dbReference type="NCBI Taxonomy" id="2562237"/>
    <lineage>
        <taxon>Eukaryota</taxon>
        <taxon>Sar</taxon>
        <taxon>Alveolata</taxon>
        <taxon>Dinophyceae</taxon>
        <taxon>Suessiales</taxon>
        <taxon>Symbiodiniaceae</taxon>
        <taxon>Cladocopium</taxon>
    </lineage>
</organism>
<dbReference type="EMBL" id="CAMXCT020003254">
    <property type="protein sequence ID" value="CAL1156736.1"/>
    <property type="molecule type" value="Genomic_DNA"/>
</dbReference>
<gene>
    <name evidence="4" type="ORF">C1SCF055_LOCUS29233</name>
</gene>
<dbReference type="EMBL" id="CAMXCT030003254">
    <property type="protein sequence ID" value="CAL4790673.1"/>
    <property type="molecule type" value="Genomic_DNA"/>
</dbReference>
<accession>A0A9P1D7D9</accession>
<dbReference type="Gene3D" id="1.25.40.20">
    <property type="entry name" value="Ankyrin repeat-containing domain"/>
    <property type="match status" value="4"/>
</dbReference>
<dbReference type="InterPro" id="IPR043136">
    <property type="entry name" value="B30.2/SPRY_sf"/>
</dbReference>
<evidence type="ECO:0000256" key="2">
    <source>
        <dbReference type="ARBA" id="ARBA00023043"/>
    </source>
</evidence>
<dbReference type="PROSITE" id="PS50088">
    <property type="entry name" value="ANK_REPEAT"/>
    <property type="match status" value="2"/>
</dbReference>